<evidence type="ECO:0000313" key="1">
    <source>
        <dbReference type="EMBL" id="ADU03109.1"/>
    </source>
</evidence>
<sequence>MSTVTPKLFDINSHLQERGVADVINYTVEKAKK</sequence>
<dbReference type="EMBL" id="HM037272">
    <property type="protein sequence ID" value="ADU03109.1"/>
    <property type="molecule type" value="Genomic_DNA"/>
</dbReference>
<accession>E7CGH0</accession>
<reference evidence="1" key="1">
    <citation type="journal article" date="2010" name="J. Biol. Chem.">
        <title>Genome-wide Screening Reveals the Genetic Determinants of an Antibiotic Insecticide in Bacillus thuringiensis.</title>
        <authorList>
            <person name="Liu X.Y."/>
            <person name="Ruan L.F."/>
            <person name="Hu Z.F."/>
            <person name="Peng D.H."/>
            <person name="Cao S.Y."/>
            <person name="Yu Z.N."/>
            <person name="Liu Y."/>
            <person name="Zheng J.S."/>
            <person name="Sun M."/>
        </authorList>
    </citation>
    <scope>NUCLEOTIDE SEQUENCE</scope>
    <source>
        <strain evidence="1">CT-43</strain>
        <plasmid evidence="1">pBMB0558</plasmid>
    </source>
</reference>
<organism evidence="1">
    <name type="scientific">Bacillus thuringiensis serovar chinensis CT-43</name>
    <dbReference type="NCBI Taxonomy" id="541229"/>
    <lineage>
        <taxon>Bacteria</taxon>
        <taxon>Bacillati</taxon>
        <taxon>Bacillota</taxon>
        <taxon>Bacilli</taxon>
        <taxon>Bacillales</taxon>
        <taxon>Bacillaceae</taxon>
        <taxon>Bacillus</taxon>
        <taxon>Bacillus cereus group</taxon>
    </lineage>
</organism>
<proteinExistence type="predicted"/>
<name>E7CGH0_BACTU</name>
<gene>
    <name evidence="1" type="ORF">pBMB0558_00215</name>
</gene>
<protein>
    <submittedName>
        <fullName evidence="1">Uncharacterized protein</fullName>
    </submittedName>
</protein>
<dbReference type="AlphaFoldDB" id="E7CGH0"/>
<keyword evidence="1" id="KW-0614">Plasmid</keyword>
<geneLocation type="plasmid" evidence="1">
    <name>pBMB0558</name>
</geneLocation>